<dbReference type="AlphaFoldDB" id="A0A495J872"/>
<gene>
    <name evidence="1" type="ORF">BDD43_5436</name>
</gene>
<organism evidence="1 2">
    <name type="scientific">Mucilaginibacter gracilis</name>
    <dbReference type="NCBI Taxonomy" id="423350"/>
    <lineage>
        <taxon>Bacteria</taxon>
        <taxon>Pseudomonadati</taxon>
        <taxon>Bacteroidota</taxon>
        <taxon>Sphingobacteriia</taxon>
        <taxon>Sphingobacteriales</taxon>
        <taxon>Sphingobacteriaceae</taxon>
        <taxon>Mucilaginibacter</taxon>
    </lineage>
</organism>
<dbReference type="RefSeq" id="WP_211339738.1">
    <property type="nucleotide sequence ID" value="NZ_RBKU01000001.1"/>
</dbReference>
<name>A0A495J872_9SPHI</name>
<protein>
    <submittedName>
        <fullName evidence="1">Uncharacterized protein</fullName>
    </submittedName>
</protein>
<dbReference type="EMBL" id="RBKU01000001">
    <property type="protein sequence ID" value="RKR85175.1"/>
    <property type="molecule type" value="Genomic_DNA"/>
</dbReference>
<comment type="caution">
    <text evidence="1">The sequence shown here is derived from an EMBL/GenBank/DDBJ whole genome shotgun (WGS) entry which is preliminary data.</text>
</comment>
<sequence length="188" mass="21726">MAKKSDRKLNELGEYLAKRSINKSEVCRKTGIHPTRMTWLCYESITFLKAYELQLIAMSIKVAPSEMQNDLFGNLKLKEDNKNISEQERLNIQIINLLKVSNNSQNEIITDIKAIERIGKIITFCMTSKTEAEILNLISLKRKSHNFIALLKACVQINWLTQKQTKEEGKVIKTYTTTEYGRLLLENE</sequence>
<keyword evidence="2" id="KW-1185">Reference proteome</keyword>
<accession>A0A495J872</accession>
<proteinExistence type="predicted"/>
<evidence type="ECO:0000313" key="2">
    <source>
        <dbReference type="Proteomes" id="UP000268007"/>
    </source>
</evidence>
<evidence type="ECO:0000313" key="1">
    <source>
        <dbReference type="EMBL" id="RKR85175.1"/>
    </source>
</evidence>
<dbReference type="Proteomes" id="UP000268007">
    <property type="component" value="Unassembled WGS sequence"/>
</dbReference>
<reference evidence="1 2" key="1">
    <citation type="submission" date="2018-10" db="EMBL/GenBank/DDBJ databases">
        <title>Genomic Encyclopedia of Archaeal and Bacterial Type Strains, Phase II (KMG-II): from individual species to whole genera.</title>
        <authorList>
            <person name="Goeker M."/>
        </authorList>
    </citation>
    <scope>NUCLEOTIDE SEQUENCE [LARGE SCALE GENOMIC DNA]</scope>
    <source>
        <strain evidence="1 2">DSM 18602</strain>
    </source>
</reference>